<evidence type="ECO:0000313" key="2">
    <source>
        <dbReference type="EMBL" id="QKG26372.1"/>
    </source>
</evidence>
<evidence type="ECO:0000313" key="3">
    <source>
        <dbReference type="Proteomes" id="UP000501240"/>
    </source>
</evidence>
<organism evidence="2 3">
    <name type="scientific">Actinomadura verrucosospora</name>
    <dbReference type="NCBI Taxonomy" id="46165"/>
    <lineage>
        <taxon>Bacteria</taxon>
        <taxon>Bacillati</taxon>
        <taxon>Actinomycetota</taxon>
        <taxon>Actinomycetes</taxon>
        <taxon>Streptosporangiales</taxon>
        <taxon>Thermomonosporaceae</taxon>
        <taxon>Actinomadura</taxon>
    </lineage>
</organism>
<feature type="region of interest" description="Disordered" evidence="1">
    <location>
        <begin position="281"/>
        <end position="325"/>
    </location>
</feature>
<name>A0A7D3W4P7_ACTVE</name>
<reference evidence="2 3" key="1">
    <citation type="submission" date="2020-05" db="EMBL/GenBank/DDBJ databases">
        <title>Actinomadura verrucosospora NRRL-B18236 (PFL_A860) Genome sequencing and assembly.</title>
        <authorList>
            <person name="Samborskyy M."/>
        </authorList>
    </citation>
    <scope>NUCLEOTIDE SEQUENCE [LARGE SCALE GENOMIC DNA]</scope>
    <source>
        <strain evidence="2 3">NRRL:B18236</strain>
    </source>
</reference>
<accession>A0A7D3W4P7</accession>
<gene>
    <name evidence="2" type="ORF">ACTIVE_8025</name>
</gene>
<protein>
    <submittedName>
        <fullName evidence="2">Expression regulator</fullName>
    </submittedName>
</protein>
<dbReference type="EMBL" id="CP053892">
    <property type="protein sequence ID" value="QKG26372.1"/>
    <property type="molecule type" value="Genomic_DNA"/>
</dbReference>
<sequence>MFGVVRPCKHVLCGSLFKDWMAHLCGLCLTLRAEHGQAARLVTNYDGLLVSVLVEAQAPELSPRRKAGPCALRGMKTAEVVTAKADGARLAAAASLLLAAGKTRDHVADGDGAYARRLVAAAAGRAASRWDAAGARTGAAVGFDPAVLRDAVARQSVLEAEPGLGLLDLTEPTETAVAAVFAHTAVLAGKEGNAETLAEAGRYFGRLAHLIDAVEDVADDHAAGAFNPLLATGTTPAEARRHADDALHGLRLALADLELDRPRLVRALLDREVRRSVDRVFAAYPPPPGPGQGPPYPPGQYPPGQYPPGQYPPQGQPPQQWGGYGGDGGGWIPPNGGGGGGGANFGHRPPGRRPGWPVPCFTGTAVCVTCGVFQPEWSDHHGKDCGDRCWCTRHCDDCCDGCDCCSGCDCDCCDCDCCDGCDCCDCDCGCG</sequence>
<dbReference type="Proteomes" id="UP000501240">
    <property type="component" value="Chromosome"/>
</dbReference>
<proteinExistence type="predicted"/>
<evidence type="ECO:0000256" key="1">
    <source>
        <dbReference type="SAM" id="MobiDB-lite"/>
    </source>
</evidence>
<dbReference type="AlphaFoldDB" id="A0A7D3W4P7"/>
<dbReference type="InterPro" id="IPR043740">
    <property type="entry name" value="DUF5685"/>
</dbReference>
<dbReference type="Pfam" id="PF18937">
    <property type="entry name" value="DUF5685"/>
    <property type="match status" value="1"/>
</dbReference>
<keyword evidence="3" id="KW-1185">Reference proteome</keyword>
<feature type="compositionally biased region" description="Pro residues" evidence="1">
    <location>
        <begin position="284"/>
        <end position="316"/>
    </location>
</feature>